<name>A0A7J6LJX4_PERCH</name>
<evidence type="ECO:0000313" key="2">
    <source>
        <dbReference type="EMBL" id="KAF4659463.1"/>
    </source>
</evidence>
<protein>
    <submittedName>
        <fullName evidence="2">Uncharacterized protein</fullName>
    </submittedName>
</protein>
<dbReference type="OrthoDB" id="424949at2759"/>
<comment type="caution">
    <text evidence="2">The sequence shown here is derived from an EMBL/GenBank/DDBJ whole genome shotgun (WGS) entry which is preliminary data.</text>
</comment>
<evidence type="ECO:0000256" key="1">
    <source>
        <dbReference type="SAM" id="MobiDB-lite"/>
    </source>
</evidence>
<accession>A0A7J6LJX4</accession>
<proteinExistence type="predicted"/>
<organism evidence="2 3">
    <name type="scientific">Perkinsus chesapeaki</name>
    <name type="common">Clam parasite</name>
    <name type="synonym">Perkinsus andrewsi</name>
    <dbReference type="NCBI Taxonomy" id="330153"/>
    <lineage>
        <taxon>Eukaryota</taxon>
        <taxon>Sar</taxon>
        <taxon>Alveolata</taxon>
        <taxon>Perkinsozoa</taxon>
        <taxon>Perkinsea</taxon>
        <taxon>Perkinsida</taxon>
        <taxon>Perkinsidae</taxon>
        <taxon>Perkinsus</taxon>
    </lineage>
</organism>
<feature type="region of interest" description="Disordered" evidence="1">
    <location>
        <begin position="455"/>
        <end position="474"/>
    </location>
</feature>
<keyword evidence="3" id="KW-1185">Reference proteome</keyword>
<dbReference type="EMBL" id="JAAPAO010000451">
    <property type="protein sequence ID" value="KAF4659463.1"/>
    <property type="molecule type" value="Genomic_DNA"/>
</dbReference>
<dbReference type="Proteomes" id="UP000591131">
    <property type="component" value="Unassembled WGS sequence"/>
</dbReference>
<gene>
    <name evidence="2" type="ORF">FOL47_007576</name>
</gene>
<dbReference type="AlphaFoldDB" id="A0A7J6LJX4"/>
<reference evidence="2 3" key="1">
    <citation type="submission" date="2020-04" db="EMBL/GenBank/DDBJ databases">
        <title>Perkinsus chesapeaki whole genome sequence.</title>
        <authorList>
            <person name="Bogema D.R."/>
        </authorList>
    </citation>
    <scope>NUCLEOTIDE SEQUENCE [LARGE SCALE GENOMIC DNA]</scope>
    <source>
        <strain evidence="2">ATCC PRA-425</strain>
    </source>
</reference>
<feature type="compositionally biased region" description="Basic and acidic residues" evidence="1">
    <location>
        <begin position="455"/>
        <end position="466"/>
    </location>
</feature>
<evidence type="ECO:0000313" key="3">
    <source>
        <dbReference type="Proteomes" id="UP000591131"/>
    </source>
</evidence>
<sequence length="810" mass="90107">MSAAVTSRIVGPAVKEAFRPARASQRINSLMPPNTELGRRLASIEMSRPQSHMSVMRIIESSARSLSVDEAIYALRMLATASPGGQKVRRISKEILAHPAYENLHESLVKQATVMKPHEMAVVYNRAVFLRLFSLAEEEVISDMLDQSIARLQPDSLAAVLKALAEVRHIPDARLKAVEERLLAVIRREEEYRDRRLKGKELVRRVRTMAATGDLEVHDLVAAYVSLEKALGRNNAATRELEGIIVSRGLSEVSQTELGRMADVVHPGTPLQHAVMAEFGERPKLSTEVVIRALKLMKRVMPFGELPRRPVANIINTVRFFFATPENQKACRITIMNLMQFVANIDPMAGSPRVVGALLNATVANVDRIPPSHLLRLISHLEDIKLTELHPFYQDKIDKLVDNLVGRGPEALQYPLVQLFALKLLARLGRHEPIYLKGLAEIVVSDALMRGRATEGLKGESNKGEEEVAEEGEDSATVLVQVPKHYENYDNFVLTFAYHLKVDHKDTIHCANLDSLVEEITSSPVRLKALTMAALVCADKLGMGDREIMQATLAATLEETSTKALINIALKPTAATKLAGSEEERDDGAFSKTLLLDHAMGILNERAAETEDPMLAVDLLDLWAEHTDKLPDYEILHRVMMLAMHSTAASVRYMKIIQCIADIGLNKVEATAAGRQEIAAILYAWLLKSNKQFKKLHFGVLAHTLESTAKIHRQLGKLQRYASGECFAEEGLQLDIWAHSAELLASEVSHGALEEADNDTHLYRIVYWWQCLCNDTSITVRTLIRLAHPEMAERLDKLDADVPHSDDVAS</sequence>